<dbReference type="STRING" id="1725.WU86_12380"/>
<dbReference type="AlphaFoldDB" id="A0A2N6T033"/>
<comment type="cofactor">
    <cofactor evidence="7">
        <name>Zn(2+)</name>
        <dbReference type="ChEBI" id="CHEBI:29105"/>
    </cofactor>
    <text evidence="7">Binds 1 zinc ion.</text>
</comment>
<evidence type="ECO:0000256" key="4">
    <source>
        <dbReference type="ARBA" id="ARBA00022801"/>
    </source>
</evidence>
<dbReference type="PANTHER" id="PTHR43660">
    <property type="entry name" value="DIPEPTIDYL CARBOXYPEPTIDASE"/>
    <property type="match status" value="1"/>
</dbReference>
<evidence type="ECO:0000313" key="10">
    <source>
        <dbReference type="EMBL" id="PMC62687.1"/>
    </source>
</evidence>
<dbReference type="GO" id="GO:0046872">
    <property type="term" value="F:metal ion binding"/>
    <property type="evidence" value="ECO:0007669"/>
    <property type="project" value="UniProtKB-UniRule"/>
</dbReference>
<proteinExistence type="inferred from homology"/>
<dbReference type="Proteomes" id="UP000235363">
    <property type="component" value="Unassembled WGS sequence"/>
</dbReference>
<dbReference type="FunFam" id="3.40.390.10:FF:000009">
    <property type="entry name" value="Oligopeptidase A"/>
    <property type="match status" value="1"/>
</dbReference>
<dbReference type="CDD" id="cd06456">
    <property type="entry name" value="M3A_DCP"/>
    <property type="match status" value="1"/>
</dbReference>
<keyword evidence="6 7" id="KW-0482">Metalloprotease</keyword>
<evidence type="ECO:0000256" key="3">
    <source>
        <dbReference type="ARBA" id="ARBA00022723"/>
    </source>
</evidence>
<feature type="region of interest" description="Disordered" evidence="8">
    <location>
        <begin position="1"/>
        <end position="27"/>
    </location>
</feature>
<comment type="similarity">
    <text evidence="1 7">Belongs to the peptidase M3 family.</text>
</comment>
<dbReference type="EMBL" id="PNHF01000007">
    <property type="protein sequence ID" value="PMC62687.1"/>
    <property type="molecule type" value="Genomic_DNA"/>
</dbReference>
<dbReference type="GO" id="GO:0004180">
    <property type="term" value="F:carboxypeptidase activity"/>
    <property type="evidence" value="ECO:0007669"/>
    <property type="project" value="TreeGrafter"/>
</dbReference>
<dbReference type="Gene3D" id="3.40.390.10">
    <property type="entry name" value="Collagenase (Catalytic Domain)"/>
    <property type="match status" value="1"/>
</dbReference>
<keyword evidence="2 7" id="KW-0645">Protease</keyword>
<evidence type="ECO:0000313" key="11">
    <source>
        <dbReference type="Proteomes" id="UP000235363"/>
    </source>
</evidence>
<keyword evidence="3 7" id="KW-0479">Metal-binding</keyword>
<dbReference type="InterPro" id="IPR024079">
    <property type="entry name" value="MetalloPept_cat_dom_sf"/>
</dbReference>
<dbReference type="InterPro" id="IPR034005">
    <property type="entry name" value="M3A_DCP"/>
</dbReference>
<dbReference type="GO" id="GO:0006508">
    <property type="term" value="P:proteolysis"/>
    <property type="evidence" value="ECO:0007669"/>
    <property type="project" value="UniProtKB-KW"/>
</dbReference>
<dbReference type="GO" id="GO:0004222">
    <property type="term" value="F:metalloendopeptidase activity"/>
    <property type="evidence" value="ECO:0007669"/>
    <property type="project" value="InterPro"/>
</dbReference>
<dbReference type="InterPro" id="IPR024077">
    <property type="entry name" value="Neurolysin/TOP_dom2"/>
</dbReference>
<sequence>MNATSPETTDSRATSGTSSGPATDNPLLAPSTLPYGLPDFAAIRDEHVIPAFRTAFVDHDAEIAAIVANPEEPSFANTLEALEASGRLLERVAAYFFNVAGTDATDERLAIEAVIAPELAAHMDGVRLNEGLWGRIKRVAELYDGPAAASSGPDAGTGEVPELDDEARRLLDKVVRDFRRAGADLDDEGRTRLKEINSRLSELSTAFGENLLADTNERAVSITDEAELAGLSQAAKDNFARYARKAGRDAGWLIPLDLPSVQAVLTDLESPDARARVYAASIARGTGDGHDNRPVLLEEVRLRAERARLLGYDTHADYVIADETAGDAAAAKKLITDLAPAAVANAEGEYKRVADLAAEETGDDAYEGATEVGAPDWPYWAERRRSSEFAVDGEELSRYFQLDRVVRDGVFHAAKLLFGIEVVPREDLVGYAPGVQVWEVRDADASSDAGADSGIGLILTDFFSRPTKRGGAWMSSFVEQSHLLGTKPVVVNVLNIAEPAEGEAALLTLDEVTTLFHEFGHALHGLLSDVRYPRFSGTNVPRDFVEFPSQINENWALEPSILSNYAFHVDTGEPIPGELVEAVKRARTAGEGFATTEYLAASALDLAWHSLSPEEAAAVGDVGEFEQRALEEFGLDVANLAPRYRSSYFNHIFAGGYSAGYYSYLWAEALDADGFGWFADNGGATRAGGDRFRSLILSRGGAIDFTGAYREFRGRDKDIRPLLERRGLSGADASVG</sequence>
<evidence type="ECO:0000256" key="7">
    <source>
        <dbReference type="RuleBase" id="RU003435"/>
    </source>
</evidence>
<dbReference type="Gene3D" id="1.10.1370.10">
    <property type="entry name" value="Neurolysin, domain 3"/>
    <property type="match status" value="1"/>
</dbReference>
<evidence type="ECO:0000256" key="1">
    <source>
        <dbReference type="ARBA" id="ARBA00006040"/>
    </source>
</evidence>
<dbReference type="GO" id="GO:0005829">
    <property type="term" value="C:cytosol"/>
    <property type="evidence" value="ECO:0007669"/>
    <property type="project" value="TreeGrafter"/>
</dbReference>
<organism evidence="10 11">
    <name type="scientific">Corynebacterium xerosis</name>
    <dbReference type="NCBI Taxonomy" id="1725"/>
    <lineage>
        <taxon>Bacteria</taxon>
        <taxon>Bacillati</taxon>
        <taxon>Actinomycetota</taxon>
        <taxon>Actinomycetes</taxon>
        <taxon>Mycobacteriales</taxon>
        <taxon>Corynebacteriaceae</taxon>
        <taxon>Corynebacterium</taxon>
    </lineage>
</organism>
<comment type="caution">
    <text evidence="10">The sequence shown here is derived from an EMBL/GenBank/DDBJ whole genome shotgun (WGS) entry which is preliminary data.</text>
</comment>
<dbReference type="Gene3D" id="1.10.1370.40">
    <property type="match status" value="1"/>
</dbReference>
<dbReference type="RefSeq" id="WP_102212353.1">
    <property type="nucleotide sequence ID" value="NZ_PNHF01000007.1"/>
</dbReference>
<evidence type="ECO:0000259" key="9">
    <source>
        <dbReference type="Pfam" id="PF01432"/>
    </source>
</evidence>
<keyword evidence="5 7" id="KW-0862">Zinc</keyword>
<keyword evidence="4 7" id="KW-0378">Hydrolase</keyword>
<dbReference type="SUPFAM" id="SSF55486">
    <property type="entry name" value="Metalloproteases ('zincins'), catalytic domain"/>
    <property type="match status" value="1"/>
</dbReference>
<dbReference type="InterPro" id="IPR001567">
    <property type="entry name" value="Pept_M3A_M3B_dom"/>
</dbReference>
<gene>
    <name evidence="10" type="ORF">CJ204_04085</name>
</gene>
<evidence type="ECO:0000256" key="8">
    <source>
        <dbReference type="SAM" id="MobiDB-lite"/>
    </source>
</evidence>
<dbReference type="PANTHER" id="PTHR43660:SF1">
    <property type="entry name" value="DIPEPTIDYL CARBOXYPEPTIDASE"/>
    <property type="match status" value="1"/>
</dbReference>
<reference evidence="10 11" key="1">
    <citation type="submission" date="2017-09" db="EMBL/GenBank/DDBJ databases">
        <title>Bacterial strain isolated from the female urinary microbiota.</title>
        <authorList>
            <person name="Thomas-White K."/>
            <person name="Kumar N."/>
            <person name="Forster S."/>
            <person name="Putonti C."/>
            <person name="Lawley T."/>
            <person name="Wolfe A.J."/>
        </authorList>
    </citation>
    <scope>NUCLEOTIDE SEQUENCE [LARGE SCALE GENOMIC DNA]</scope>
    <source>
        <strain evidence="10 11">UMB0908</strain>
    </source>
</reference>
<protein>
    <submittedName>
        <fullName evidence="10">Peptidase</fullName>
    </submittedName>
</protein>
<feature type="compositionally biased region" description="Polar residues" evidence="8">
    <location>
        <begin position="1"/>
        <end position="22"/>
    </location>
</feature>
<evidence type="ECO:0000256" key="6">
    <source>
        <dbReference type="ARBA" id="ARBA00023049"/>
    </source>
</evidence>
<accession>A0A2N6T033</accession>
<evidence type="ECO:0000256" key="5">
    <source>
        <dbReference type="ARBA" id="ARBA00022833"/>
    </source>
</evidence>
<dbReference type="Pfam" id="PF01432">
    <property type="entry name" value="Peptidase_M3"/>
    <property type="match status" value="1"/>
</dbReference>
<evidence type="ECO:0000256" key="2">
    <source>
        <dbReference type="ARBA" id="ARBA00022670"/>
    </source>
</evidence>
<feature type="domain" description="Peptidase M3A/M3B catalytic" evidence="9">
    <location>
        <begin position="265"/>
        <end position="727"/>
    </location>
</feature>
<dbReference type="InterPro" id="IPR045090">
    <property type="entry name" value="Pept_M3A_M3B"/>
</dbReference>
<name>A0A2N6T033_9CORY</name>